<proteinExistence type="predicted"/>
<protein>
    <submittedName>
        <fullName evidence="7">AAEL004233-PA</fullName>
    </submittedName>
</protein>
<dbReference type="OMA" id="PKYHVQD"/>
<dbReference type="STRING" id="7159.Q17DD9"/>
<dbReference type="Pfam" id="PF07679">
    <property type="entry name" value="I-set"/>
    <property type="match status" value="1"/>
</dbReference>
<reference evidence="7" key="2">
    <citation type="journal article" date="2007" name="Science">
        <title>Genome sequence of Aedes aegypti, a major arbovirus vector.</title>
        <authorList>
            <person name="Nene V."/>
            <person name="Wortman J.R."/>
            <person name="Lawson D."/>
            <person name="Haas B."/>
            <person name="Kodira C."/>
            <person name="Tu Z.J."/>
            <person name="Loftus B."/>
            <person name="Xi Z."/>
            <person name="Megy K."/>
            <person name="Grabherr M."/>
            <person name="Ren Q."/>
            <person name="Zdobnov E.M."/>
            <person name="Lobo N.F."/>
            <person name="Campbell K.S."/>
            <person name="Brown S.E."/>
            <person name="Bonaldo M.F."/>
            <person name="Zhu J."/>
            <person name="Sinkins S.P."/>
            <person name="Hogenkamp D.G."/>
            <person name="Amedeo P."/>
            <person name="Arensburger P."/>
            <person name="Atkinson P.W."/>
            <person name="Bidwell S."/>
            <person name="Biedler J."/>
            <person name="Birney E."/>
            <person name="Bruggner R.V."/>
            <person name="Costas J."/>
            <person name="Coy M.R."/>
            <person name="Crabtree J."/>
            <person name="Crawford M."/>
            <person name="Debruyn B."/>
            <person name="Decaprio D."/>
            <person name="Eiglmeier K."/>
            <person name="Eisenstadt E."/>
            <person name="El-Dorry H."/>
            <person name="Gelbart W.M."/>
            <person name="Gomes S.L."/>
            <person name="Hammond M."/>
            <person name="Hannick L.I."/>
            <person name="Hogan J.R."/>
            <person name="Holmes M.H."/>
            <person name="Jaffe D."/>
            <person name="Johnston J.S."/>
            <person name="Kennedy R.C."/>
            <person name="Koo H."/>
            <person name="Kravitz S."/>
            <person name="Kriventseva E.V."/>
            <person name="Kulp D."/>
            <person name="Labutti K."/>
            <person name="Lee E."/>
            <person name="Li S."/>
            <person name="Lovin D.D."/>
            <person name="Mao C."/>
            <person name="Mauceli E."/>
            <person name="Menck C.F."/>
            <person name="Miller J.R."/>
            <person name="Montgomery P."/>
            <person name="Mori A."/>
            <person name="Nascimento A.L."/>
            <person name="Naveira H.F."/>
            <person name="Nusbaum C."/>
            <person name="O'leary S."/>
            <person name="Orvis J."/>
            <person name="Pertea M."/>
            <person name="Quesneville H."/>
            <person name="Reidenbach K.R."/>
            <person name="Rogers Y.H."/>
            <person name="Roth C.W."/>
            <person name="Schneider J.R."/>
            <person name="Schatz M."/>
            <person name="Shumway M."/>
            <person name="Stanke M."/>
            <person name="Stinson E.O."/>
            <person name="Tubio J.M."/>
            <person name="Vanzee J.P."/>
            <person name="Verjovski-Almeida S."/>
            <person name="Werner D."/>
            <person name="White O."/>
            <person name="Wyder S."/>
            <person name="Zeng Q."/>
            <person name="Zhao Q."/>
            <person name="Zhao Y."/>
            <person name="Hill C.A."/>
            <person name="Raikhel A.S."/>
            <person name="Soares M.B."/>
            <person name="Knudson D.L."/>
            <person name="Lee N.H."/>
            <person name="Galagan J."/>
            <person name="Salzberg S.L."/>
            <person name="Paulsen I.T."/>
            <person name="Dimopoulos G."/>
            <person name="Collins F.H."/>
            <person name="Birren B."/>
            <person name="Fraser-Liggett C.M."/>
            <person name="Severson D.W."/>
        </authorList>
    </citation>
    <scope>NUCLEOTIDE SEQUENCE [LARGE SCALE GENOMIC DNA]</scope>
    <source>
        <strain evidence="7">Liverpool</strain>
    </source>
</reference>
<dbReference type="PhylomeDB" id="Q17DD9"/>
<keyword evidence="1" id="KW-0732">Signal</keyword>
<evidence type="ECO:0000256" key="5">
    <source>
        <dbReference type="SAM" id="MobiDB-lite"/>
    </source>
</evidence>
<keyword evidence="3" id="KW-1015">Disulfide bond</keyword>
<gene>
    <name evidence="7" type="ORF">AaeL_AAEL004233</name>
</gene>
<dbReference type="FunFam" id="2.60.40.10:FF:000376">
    <property type="entry name" value="CLUMA_CG000981, isoform A"/>
    <property type="match status" value="1"/>
</dbReference>
<dbReference type="InterPro" id="IPR003598">
    <property type="entry name" value="Ig_sub2"/>
</dbReference>
<sequence>MSFVSKAGILHPVIQVPNQLVGAPLGTDVSIECLVEASPKSINYWVKDTGEMIVSSPKYQVQDIPKSLYETKMTMTVRAIQKEDMGSYRCIAKNSLGEVDSSIRLYEIPQPNRKVYSPKYGTDQNDIVKPGGNGDKSSKPKLTYPTDDEEQQPTSRSPFGSMDHPNSINGRNGNSNGGGTSSNSNNKNLIALMNDIATRKPFVIPPGRAGDGSLEGSNAAGQRITTELPGLWRSVLVLLGTSWYAIHRQRH</sequence>
<evidence type="ECO:0000313" key="7">
    <source>
        <dbReference type="EMBL" id="EAT44398.1"/>
    </source>
</evidence>
<evidence type="ECO:0000259" key="6">
    <source>
        <dbReference type="PROSITE" id="PS50835"/>
    </source>
</evidence>
<dbReference type="HOGENOM" id="CLU_1367220_0_0_1"/>
<keyword evidence="4" id="KW-0393">Immunoglobulin domain</keyword>
<dbReference type="InterPro" id="IPR013783">
    <property type="entry name" value="Ig-like_fold"/>
</dbReference>
<evidence type="ECO:0000256" key="1">
    <source>
        <dbReference type="ARBA" id="ARBA00022729"/>
    </source>
</evidence>
<reference evidence="7" key="1">
    <citation type="submission" date="2005-10" db="EMBL/GenBank/DDBJ databases">
        <authorList>
            <person name="Loftus B.J."/>
            <person name="Nene V.M."/>
            <person name="Hannick L.I."/>
            <person name="Bidwell S."/>
            <person name="Haas B."/>
            <person name="Amedeo P."/>
            <person name="Orvis J."/>
            <person name="Wortman J.R."/>
            <person name="White O.R."/>
            <person name="Salzberg S."/>
            <person name="Shumway M."/>
            <person name="Koo H."/>
            <person name="Zhao Y."/>
            <person name="Holmes M."/>
            <person name="Miller J."/>
            <person name="Schatz M."/>
            <person name="Pop M."/>
            <person name="Pai G."/>
            <person name="Utterback T."/>
            <person name="Rogers Y.-H."/>
            <person name="Kravitz S."/>
            <person name="Fraser C.M."/>
        </authorList>
    </citation>
    <scope>NUCLEOTIDE SEQUENCE</scope>
    <source>
        <strain evidence="7">Liverpool</strain>
    </source>
</reference>
<dbReference type="PANTHER" id="PTHR12231">
    <property type="entry name" value="CTX-RELATED TYPE I TRANSMEMBRANE PROTEIN"/>
    <property type="match status" value="1"/>
</dbReference>
<dbReference type="InterPro" id="IPR007110">
    <property type="entry name" value="Ig-like_dom"/>
</dbReference>
<dbReference type="SUPFAM" id="SSF48726">
    <property type="entry name" value="Immunoglobulin"/>
    <property type="match status" value="1"/>
</dbReference>
<dbReference type="PaxDb" id="7159-AAEL004233-PA"/>
<feature type="region of interest" description="Disordered" evidence="5">
    <location>
        <begin position="113"/>
        <end position="186"/>
    </location>
</feature>
<evidence type="ECO:0000313" key="8">
    <source>
        <dbReference type="Proteomes" id="UP000682892"/>
    </source>
</evidence>
<dbReference type="Gene3D" id="2.60.40.10">
    <property type="entry name" value="Immunoglobulins"/>
    <property type="match status" value="1"/>
</dbReference>
<dbReference type="Proteomes" id="UP000682892">
    <property type="component" value="Unassembled WGS sequence"/>
</dbReference>
<reference evidence="7" key="3">
    <citation type="submission" date="2012-09" db="EMBL/GenBank/DDBJ databases">
        <authorList>
            <consortium name="VectorBase"/>
        </authorList>
    </citation>
    <scope>NUCLEOTIDE SEQUENCE</scope>
    <source>
        <strain evidence="7">Liverpool</strain>
    </source>
</reference>
<dbReference type="SMART" id="SM00408">
    <property type="entry name" value="IGc2"/>
    <property type="match status" value="1"/>
</dbReference>
<dbReference type="SMART" id="SM00409">
    <property type="entry name" value="IG"/>
    <property type="match status" value="1"/>
</dbReference>
<keyword evidence="2" id="KW-0677">Repeat</keyword>
<dbReference type="InterPro" id="IPR036179">
    <property type="entry name" value="Ig-like_dom_sf"/>
</dbReference>
<name>Q17DD9_AEDAE</name>
<evidence type="ECO:0000256" key="3">
    <source>
        <dbReference type="ARBA" id="ARBA00023157"/>
    </source>
</evidence>
<dbReference type="AlphaFoldDB" id="Q17DD9"/>
<dbReference type="InterPro" id="IPR013098">
    <property type="entry name" value="Ig_I-set"/>
</dbReference>
<dbReference type="GO" id="GO:0043005">
    <property type="term" value="C:neuron projection"/>
    <property type="evidence" value="ECO:0007669"/>
    <property type="project" value="TreeGrafter"/>
</dbReference>
<dbReference type="PROSITE" id="PS50835">
    <property type="entry name" value="IG_LIKE"/>
    <property type="match status" value="1"/>
</dbReference>
<evidence type="ECO:0000256" key="2">
    <source>
        <dbReference type="ARBA" id="ARBA00022737"/>
    </source>
</evidence>
<dbReference type="VEuPathDB" id="VectorBase:AAEL004233"/>
<dbReference type="eggNOG" id="KOG3510">
    <property type="taxonomic scope" value="Eukaryota"/>
</dbReference>
<dbReference type="InterPro" id="IPR051170">
    <property type="entry name" value="Neural/epithelial_adhesion"/>
</dbReference>
<organism evidence="7 8">
    <name type="scientific">Aedes aegypti</name>
    <name type="common">Yellowfever mosquito</name>
    <name type="synonym">Culex aegypti</name>
    <dbReference type="NCBI Taxonomy" id="7159"/>
    <lineage>
        <taxon>Eukaryota</taxon>
        <taxon>Metazoa</taxon>
        <taxon>Ecdysozoa</taxon>
        <taxon>Arthropoda</taxon>
        <taxon>Hexapoda</taxon>
        <taxon>Insecta</taxon>
        <taxon>Pterygota</taxon>
        <taxon>Neoptera</taxon>
        <taxon>Endopterygota</taxon>
        <taxon>Diptera</taxon>
        <taxon>Nematocera</taxon>
        <taxon>Culicoidea</taxon>
        <taxon>Culicidae</taxon>
        <taxon>Culicinae</taxon>
        <taxon>Aedini</taxon>
        <taxon>Aedes</taxon>
        <taxon>Stegomyia</taxon>
    </lineage>
</organism>
<evidence type="ECO:0000256" key="4">
    <source>
        <dbReference type="ARBA" id="ARBA00023319"/>
    </source>
</evidence>
<accession>Q17DD9</accession>
<dbReference type="InterPro" id="IPR003599">
    <property type="entry name" value="Ig_sub"/>
</dbReference>
<dbReference type="EMBL" id="CH477296">
    <property type="protein sequence ID" value="EAT44398.1"/>
    <property type="molecule type" value="Genomic_DNA"/>
</dbReference>
<dbReference type="PANTHER" id="PTHR12231:SF255">
    <property type="entry name" value="DPR-INTERACTING PROTEIN ALPHA, ISOFORM A"/>
    <property type="match status" value="1"/>
</dbReference>
<feature type="domain" description="Ig-like" evidence="6">
    <location>
        <begin position="12"/>
        <end position="106"/>
    </location>
</feature>